<dbReference type="GO" id="GO:0000271">
    <property type="term" value="P:polysaccharide biosynthetic process"/>
    <property type="evidence" value="ECO:0007669"/>
    <property type="project" value="UniProtKB-KW"/>
</dbReference>
<dbReference type="Proteomes" id="UP000051020">
    <property type="component" value="Unassembled WGS sequence"/>
</dbReference>
<dbReference type="GO" id="GO:0004713">
    <property type="term" value="F:protein tyrosine kinase activity"/>
    <property type="evidence" value="ECO:0007669"/>
    <property type="project" value="TreeGrafter"/>
</dbReference>
<protein>
    <recommendedName>
        <fullName evidence="6">Non-specific protein-tyrosine kinase</fullName>
    </recommendedName>
</protein>
<evidence type="ECO:0000256" key="3">
    <source>
        <dbReference type="ARBA" id="ARBA00023169"/>
    </source>
</evidence>
<dbReference type="EMBL" id="AZCU01000001">
    <property type="protein sequence ID" value="KRK26893.1"/>
    <property type="molecule type" value="Genomic_DNA"/>
</dbReference>
<comment type="pathway">
    <text evidence="1">Capsule biogenesis; capsule polysaccharide biosynthesis.</text>
</comment>
<evidence type="ECO:0000313" key="5">
    <source>
        <dbReference type="Proteomes" id="UP000051020"/>
    </source>
</evidence>
<dbReference type="PANTHER" id="PTHR32309:SF13">
    <property type="entry name" value="FERRIC ENTEROBACTIN TRANSPORT PROTEIN FEPE"/>
    <property type="match status" value="1"/>
</dbReference>
<dbReference type="GO" id="GO:0005886">
    <property type="term" value="C:plasma membrane"/>
    <property type="evidence" value="ECO:0007669"/>
    <property type="project" value="TreeGrafter"/>
</dbReference>
<dbReference type="SUPFAM" id="SSF52540">
    <property type="entry name" value="P-loop containing nucleoside triphosphate hydrolases"/>
    <property type="match status" value="1"/>
</dbReference>
<proteinExistence type="predicted"/>
<dbReference type="AlphaFoldDB" id="A0A837RDZ7"/>
<organism evidence="4 5">
    <name type="scientific">Lactiplantibacillus pentosus DSM 20314</name>
    <dbReference type="NCBI Taxonomy" id="1423791"/>
    <lineage>
        <taxon>Bacteria</taxon>
        <taxon>Bacillati</taxon>
        <taxon>Bacillota</taxon>
        <taxon>Bacilli</taxon>
        <taxon>Lactobacillales</taxon>
        <taxon>Lactobacillaceae</taxon>
        <taxon>Lactiplantibacillus</taxon>
    </lineage>
</organism>
<dbReference type="PANTHER" id="PTHR32309">
    <property type="entry name" value="TYROSINE-PROTEIN KINASE"/>
    <property type="match status" value="1"/>
</dbReference>
<evidence type="ECO:0000313" key="4">
    <source>
        <dbReference type="EMBL" id="KRK26893.1"/>
    </source>
</evidence>
<dbReference type="GeneID" id="49393452"/>
<keyword evidence="3" id="KW-0270">Exopolysaccharide synthesis</keyword>
<evidence type="ECO:0000256" key="2">
    <source>
        <dbReference type="ARBA" id="ARBA00022903"/>
    </source>
</evidence>
<name>A0A837RDZ7_LACPE</name>
<gene>
    <name evidence="4" type="ORF">FD24_GL000022</name>
</gene>
<accession>A0A837RDZ7</accession>
<comment type="caution">
    <text evidence="4">The sequence shown here is derived from an EMBL/GenBank/DDBJ whole genome shotgun (WGS) entry which is preliminary data.</text>
</comment>
<evidence type="ECO:0000256" key="1">
    <source>
        <dbReference type="ARBA" id="ARBA00005132"/>
    </source>
</evidence>
<dbReference type="RefSeq" id="WP_050338883.1">
    <property type="nucleotide sequence ID" value="NZ_AZCU01000001.1"/>
</dbReference>
<sequence length="196" mass="21996">MNEIKQIIRRINMNISNSKDSINVLSFVTDTEENIEKTLIVNMAMMYGFAGKNTLILDTDFGNTAIANTFHLSSNIGLSDYLDGKVTELSKIENRIANKNISIIAAGSLPKKETSYLIGDPRFDELLMRLREQYENILIVTPRYQSKDMMETVLRKSDGTVLVASTGKSSKKEMYQLIKSVAQTGTELLGYIAVKR</sequence>
<keyword evidence="2" id="KW-0972">Capsule biogenesis/degradation</keyword>
<dbReference type="InterPro" id="IPR027417">
    <property type="entry name" value="P-loop_NTPase"/>
</dbReference>
<dbReference type="InterPro" id="IPR050445">
    <property type="entry name" value="Bact_polysacc_biosynth/exp"/>
</dbReference>
<reference evidence="4 5" key="1">
    <citation type="journal article" date="2015" name="Genome Announc.">
        <title>Expanding the biotechnology potential of lactobacilli through comparative genomics of 213 strains and associated genera.</title>
        <authorList>
            <person name="Sun Z."/>
            <person name="Harris H.M."/>
            <person name="McCann A."/>
            <person name="Guo C."/>
            <person name="Argimon S."/>
            <person name="Zhang W."/>
            <person name="Yang X."/>
            <person name="Jeffery I.B."/>
            <person name="Cooney J.C."/>
            <person name="Kagawa T.F."/>
            <person name="Liu W."/>
            <person name="Song Y."/>
            <person name="Salvetti E."/>
            <person name="Wrobel A."/>
            <person name="Rasinkangas P."/>
            <person name="Parkhill J."/>
            <person name="Rea M.C."/>
            <person name="O'Sullivan O."/>
            <person name="Ritari J."/>
            <person name="Douillard F.P."/>
            <person name="Paul Ross R."/>
            <person name="Yang R."/>
            <person name="Briner A.E."/>
            <person name="Felis G.E."/>
            <person name="de Vos W.M."/>
            <person name="Barrangou R."/>
            <person name="Klaenhammer T.R."/>
            <person name="Caufield P.W."/>
            <person name="Cui Y."/>
            <person name="Zhang H."/>
            <person name="O'Toole P.W."/>
        </authorList>
    </citation>
    <scope>NUCLEOTIDE SEQUENCE [LARGE SCALE GENOMIC DNA]</scope>
    <source>
        <strain evidence="4 5">DSM 20314</strain>
    </source>
</reference>
<dbReference type="Gene3D" id="3.40.50.300">
    <property type="entry name" value="P-loop containing nucleotide triphosphate hydrolases"/>
    <property type="match status" value="1"/>
</dbReference>
<evidence type="ECO:0008006" key="6">
    <source>
        <dbReference type="Google" id="ProtNLM"/>
    </source>
</evidence>